<dbReference type="GO" id="GO:0016787">
    <property type="term" value="F:hydrolase activity"/>
    <property type="evidence" value="ECO:0007669"/>
    <property type="project" value="UniProtKB-KW"/>
</dbReference>
<dbReference type="PANTHER" id="PTHR43798:SF33">
    <property type="entry name" value="HYDROLASE, PUTATIVE (AFU_ORTHOLOGUE AFUA_2G14860)-RELATED"/>
    <property type="match status" value="1"/>
</dbReference>
<protein>
    <submittedName>
        <fullName evidence="2">Alpha/beta hydrolase</fullName>
    </submittedName>
</protein>
<dbReference type="PRINTS" id="PR00111">
    <property type="entry name" value="ABHYDROLASE"/>
</dbReference>
<proteinExistence type="predicted"/>
<dbReference type="GO" id="GO:0016020">
    <property type="term" value="C:membrane"/>
    <property type="evidence" value="ECO:0007669"/>
    <property type="project" value="TreeGrafter"/>
</dbReference>
<evidence type="ECO:0000313" key="2">
    <source>
        <dbReference type="EMBL" id="MBW7953656.1"/>
    </source>
</evidence>
<dbReference type="PANTHER" id="PTHR43798">
    <property type="entry name" value="MONOACYLGLYCEROL LIPASE"/>
    <property type="match status" value="1"/>
</dbReference>
<dbReference type="InterPro" id="IPR000073">
    <property type="entry name" value="AB_hydrolase_1"/>
</dbReference>
<dbReference type="EMBL" id="JACFOF010000005">
    <property type="protein sequence ID" value="MBW7953656.1"/>
    <property type="molecule type" value="Genomic_DNA"/>
</dbReference>
<dbReference type="PRINTS" id="PR00412">
    <property type="entry name" value="EPOXHYDRLASE"/>
</dbReference>
<dbReference type="InterPro" id="IPR050266">
    <property type="entry name" value="AB_hydrolase_sf"/>
</dbReference>
<feature type="domain" description="AB hydrolase-1" evidence="1">
    <location>
        <begin position="41"/>
        <end position="278"/>
    </location>
</feature>
<dbReference type="SUPFAM" id="SSF53474">
    <property type="entry name" value="alpha/beta-Hydrolases"/>
    <property type="match status" value="1"/>
</dbReference>
<keyword evidence="2" id="KW-0378">Hydrolase</keyword>
<evidence type="ECO:0000259" key="1">
    <source>
        <dbReference type="Pfam" id="PF00561"/>
    </source>
</evidence>
<name>A0A952DRW3_9BACT</name>
<sequence>MQNAYLLPVYTDKEDFKLFTEKKIKTHSFEINYAEAGQGETLLLVHGMSNNWTGWIPLAKILKDYFRVVLIDLPGYGKSQRLEKYSVEIQAQALEEFISKLDLKVTSIVGLSMGSIVIAEFLSNYADKVDSAVLCGPMFHLRNAEWASWISNKGLWAVDKTKGASTVLKRLITNTLASYVITKYVNMHRFDRELVDAYGLSGRRLMDPKAFVQMGMSVTTNIVEDDLKDCSVPVQFIFGSEDKITSPASAKKKMQNAKGDFKFAEIANAGHIVTLEKPMQVAEIIIEFLRNI</sequence>
<dbReference type="Proteomes" id="UP000781173">
    <property type="component" value="Unassembled WGS sequence"/>
</dbReference>
<accession>A0A952DRW3</accession>
<dbReference type="Gene3D" id="3.40.50.1820">
    <property type="entry name" value="alpha/beta hydrolase"/>
    <property type="match status" value="1"/>
</dbReference>
<evidence type="ECO:0000313" key="3">
    <source>
        <dbReference type="Proteomes" id="UP000781173"/>
    </source>
</evidence>
<dbReference type="InterPro" id="IPR029058">
    <property type="entry name" value="AB_hydrolase_fold"/>
</dbReference>
<organism evidence="2 3">
    <name type="scientific">Candidatus Dojkabacteria bacterium</name>
    <dbReference type="NCBI Taxonomy" id="2099670"/>
    <lineage>
        <taxon>Bacteria</taxon>
        <taxon>Candidatus Dojkabacteria</taxon>
    </lineage>
</organism>
<comment type="caution">
    <text evidence="2">The sequence shown here is derived from an EMBL/GenBank/DDBJ whole genome shotgun (WGS) entry which is preliminary data.</text>
</comment>
<dbReference type="Pfam" id="PF00561">
    <property type="entry name" value="Abhydrolase_1"/>
    <property type="match status" value="1"/>
</dbReference>
<dbReference type="AlphaFoldDB" id="A0A952DRW3"/>
<gene>
    <name evidence="2" type="ORF">H3C67_02625</name>
</gene>
<dbReference type="InterPro" id="IPR000639">
    <property type="entry name" value="Epox_hydrolase-like"/>
</dbReference>
<reference evidence="2" key="1">
    <citation type="journal article" date="2022" name="ISME J.">
        <title>A general approach to explore prokaryotic protein glycosylation reveals the unique surface layer modulation of an anammox bacterium.</title>
        <authorList>
            <person name="Pabst M."/>
            <person name="Grouzdev D.S."/>
            <person name="Lawson C.E."/>
            <person name="Kleikamp H.B.C."/>
            <person name="de Ram C."/>
            <person name="Louwen R."/>
            <person name="Lin Y.M."/>
            <person name="Lucker S."/>
            <person name="van Loosdrecht M.C.M."/>
            <person name="Laureni M."/>
        </authorList>
    </citation>
    <scope>NUCLEOTIDE SEQUENCE</scope>
    <source>
        <strain evidence="2">BROCD043</strain>
    </source>
</reference>